<comment type="caution">
    <text evidence="1">The sequence shown here is derived from an EMBL/GenBank/DDBJ whole genome shotgun (WGS) entry which is preliminary data.</text>
</comment>
<dbReference type="AlphaFoldDB" id="A0A8X6S4P5"/>
<dbReference type="Proteomes" id="UP000887159">
    <property type="component" value="Unassembled WGS sequence"/>
</dbReference>
<gene>
    <name evidence="1" type="ORF">TNCV_3507121</name>
</gene>
<organism evidence="1 2">
    <name type="scientific">Trichonephila clavipes</name>
    <name type="common">Golden silk orbweaver</name>
    <name type="synonym">Nephila clavipes</name>
    <dbReference type="NCBI Taxonomy" id="2585209"/>
    <lineage>
        <taxon>Eukaryota</taxon>
        <taxon>Metazoa</taxon>
        <taxon>Ecdysozoa</taxon>
        <taxon>Arthropoda</taxon>
        <taxon>Chelicerata</taxon>
        <taxon>Arachnida</taxon>
        <taxon>Araneae</taxon>
        <taxon>Araneomorphae</taxon>
        <taxon>Entelegynae</taxon>
        <taxon>Araneoidea</taxon>
        <taxon>Nephilidae</taxon>
        <taxon>Trichonephila</taxon>
    </lineage>
</organism>
<accession>A0A8X6S4P5</accession>
<name>A0A8X6S4P5_TRICX</name>
<sequence>MRCEILHCKISQQNTSVSNASVFMSSQKKKSQLLRYGEPGGKTIDPPCPTPLPGHLAWNWLRPEISENGLVHYRA</sequence>
<reference evidence="1" key="1">
    <citation type="submission" date="2020-08" db="EMBL/GenBank/DDBJ databases">
        <title>Multicomponent nature underlies the extraordinary mechanical properties of spider dragline silk.</title>
        <authorList>
            <person name="Kono N."/>
            <person name="Nakamura H."/>
            <person name="Mori M."/>
            <person name="Yoshida Y."/>
            <person name="Ohtoshi R."/>
            <person name="Malay A.D."/>
            <person name="Moran D.A.P."/>
            <person name="Tomita M."/>
            <person name="Numata K."/>
            <person name="Arakawa K."/>
        </authorList>
    </citation>
    <scope>NUCLEOTIDE SEQUENCE</scope>
</reference>
<keyword evidence="2" id="KW-1185">Reference proteome</keyword>
<dbReference type="EMBL" id="BMAU01021233">
    <property type="protein sequence ID" value="GFY02832.1"/>
    <property type="molecule type" value="Genomic_DNA"/>
</dbReference>
<evidence type="ECO:0000313" key="1">
    <source>
        <dbReference type="EMBL" id="GFY02832.1"/>
    </source>
</evidence>
<evidence type="ECO:0000313" key="2">
    <source>
        <dbReference type="Proteomes" id="UP000887159"/>
    </source>
</evidence>
<protein>
    <submittedName>
        <fullName evidence="1">Uncharacterized protein</fullName>
    </submittedName>
</protein>
<proteinExistence type="predicted"/>